<dbReference type="EMBL" id="LOTQ01000044">
    <property type="protein sequence ID" value="KVA00789.1"/>
    <property type="molecule type" value="Genomic_DNA"/>
</dbReference>
<dbReference type="InterPro" id="IPR025391">
    <property type="entry name" value="DUF4123"/>
</dbReference>
<comment type="caution">
    <text evidence="2">The sequence shown here is derived from an EMBL/GenBank/DDBJ whole genome shotgun (WGS) entry which is preliminary data.</text>
</comment>
<sequence length="335" mass="37020">MSSMQMQGHDRVDADDPAAESVKLREHANTLKAWFKQHPDMRCLLIVDPSQRDPMAGDAGDNSPFASMPRSDVAIDHDAVSPSHYPYLLELDLKTDSGIAALEESVRLAFEDRRPQSMAEGLGQRIGGWLASFASAAEVAAHCARLALQNDDQSRLCLLRFYDSRSQALLWPVLTPAQQHALLGPIQAWHTLDAGATPVTRMNTTGRREDFVLEVAQWQALHLHGIVNRALALHAYEHDRQPNQHEVNSAVAAAARARSYGLIDEEDQVAFVGHALSWHPEFDLHPQVLQLLGNRADGDLYAECIGELTSDEIAEIRQGAWHERLRVSDSAGGRA</sequence>
<organism evidence="2 3">
    <name type="scientific">Burkholderia latens</name>
    <dbReference type="NCBI Taxonomy" id="488446"/>
    <lineage>
        <taxon>Bacteria</taxon>
        <taxon>Pseudomonadati</taxon>
        <taxon>Pseudomonadota</taxon>
        <taxon>Betaproteobacteria</taxon>
        <taxon>Burkholderiales</taxon>
        <taxon>Burkholderiaceae</taxon>
        <taxon>Burkholderia</taxon>
        <taxon>Burkholderia cepacia complex</taxon>
    </lineage>
</organism>
<proteinExistence type="predicted"/>
<dbReference type="AlphaFoldDB" id="A0AAP1G7M2"/>
<dbReference type="Proteomes" id="UP000056450">
    <property type="component" value="Unassembled WGS sequence"/>
</dbReference>
<accession>A0AAP1G7M2</accession>
<evidence type="ECO:0000313" key="3">
    <source>
        <dbReference type="Proteomes" id="UP000056450"/>
    </source>
</evidence>
<feature type="domain" description="DUF4123" evidence="1">
    <location>
        <begin position="86"/>
        <end position="181"/>
    </location>
</feature>
<dbReference type="Pfam" id="PF13503">
    <property type="entry name" value="DUF4123"/>
    <property type="match status" value="1"/>
</dbReference>
<reference evidence="2 3" key="1">
    <citation type="submission" date="2015-11" db="EMBL/GenBank/DDBJ databases">
        <title>Expanding the genomic diversity of Burkholderia species for the development of highly accurate diagnostics.</title>
        <authorList>
            <person name="Sahl J."/>
            <person name="Keim P."/>
            <person name="Wagner D."/>
        </authorList>
    </citation>
    <scope>NUCLEOTIDE SEQUENCE [LARGE SCALE GENOMIC DNA]</scope>
    <source>
        <strain evidence="2 3">RF32-BP12</strain>
    </source>
</reference>
<name>A0AAP1G7M2_9BURK</name>
<protein>
    <recommendedName>
        <fullName evidence="1">DUF4123 domain-containing protein</fullName>
    </recommendedName>
</protein>
<evidence type="ECO:0000313" key="2">
    <source>
        <dbReference type="EMBL" id="KVA00789.1"/>
    </source>
</evidence>
<evidence type="ECO:0000259" key="1">
    <source>
        <dbReference type="Pfam" id="PF13503"/>
    </source>
</evidence>
<gene>
    <name evidence="2" type="ORF">WI41_01680</name>
</gene>